<sequence length="144" mass="16503">MKNKSLVPVFTESIPADLEPGTLYISMRYETSVHLCACGCHTKVVTPFGRHDWTFTFDGTVSLRPSIGNGQQACRSHYNIRNDRIEWLPTISKRATQLASDRDRAAHTQPPTPRSLKPWWRRIWDRVQRAFGRPREGTPGCSKH</sequence>
<dbReference type="Pfam" id="PF20137">
    <property type="entry name" value="BubE"/>
    <property type="match status" value="1"/>
</dbReference>
<dbReference type="Proteomes" id="UP000467006">
    <property type="component" value="Chromosome"/>
</dbReference>
<evidence type="ECO:0000313" key="2">
    <source>
        <dbReference type="Proteomes" id="UP000467006"/>
    </source>
</evidence>
<keyword evidence="2" id="KW-1185">Reference proteome</keyword>
<gene>
    <name evidence="1" type="ORF">MDUV_47830</name>
</gene>
<protein>
    <submittedName>
        <fullName evidence="1">Uncharacterized protein</fullName>
    </submittedName>
</protein>
<dbReference type="AlphaFoldDB" id="A0A7I7K782"/>
<name>A0A7I7K782_9MYCO</name>
<reference evidence="1 2" key="1">
    <citation type="journal article" date="2019" name="Emerg. Microbes Infect.">
        <title>Comprehensive subspecies identification of 175 nontuberculous mycobacteria species based on 7547 genomic profiles.</title>
        <authorList>
            <person name="Matsumoto Y."/>
            <person name="Kinjo T."/>
            <person name="Motooka D."/>
            <person name="Nabeya D."/>
            <person name="Jung N."/>
            <person name="Uechi K."/>
            <person name="Horii T."/>
            <person name="Iida T."/>
            <person name="Fujita J."/>
            <person name="Nakamura S."/>
        </authorList>
    </citation>
    <scope>NUCLEOTIDE SEQUENCE [LARGE SCALE GENOMIC DNA]</scope>
    <source>
        <strain evidence="1 2">JCM 6396</strain>
    </source>
</reference>
<dbReference type="InterPro" id="IPR045384">
    <property type="entry name" value="DUF6527"/>
</dbReference>
<evidence type="ECO:0000313" key="1">
    <source>
        <dbReference type="EMBL" id="BBX19923.1"/>
    </source>
</evidence>
<dbReference type="KEGG" id="mdu:MDUV_47830"/>
<dbReference type="RefSeq" id="WP_220098541.1">
    <property type="nucleotide sequence ID" value="NZ_AP022563.1"/>
</dbReference>
<organism evidence="1 2">
    <name type="scientific">Mycolicibacterium duvalii</name>
    <dbReference type="NCBI Taxonomy" id="39688"/>
    <lineage>
        <taxon>Bacteria</taxon>
        <taxon>Bacillati</taxon>
        <taxon>Actinomycetota</taxon>
        <taxon>Actinomycetes</taxon>
        <taxon>Mycobacteriales</taxon>
        <taxon>Mycobacteriaceae</taxon>
        <taxon>Mycolicibacterium</taxon>
    </lineage>
</organism>
<accession>A0A7I7K782</accession>
<dbReference type="EMBL" id="AP022563">
    <property type="protein sequence ID" value="BBX19923.1"/>
    <property type="molecule type" value="Genomic_DNA"/>
</dbReference>
<proteinExistence type="predicted"/>